<keyword evidence="4" id="KW-1185">Reference proteome</keyword>
<dbReference type="Proteomes" id="UP000789405">
    <property type="component" value="Unassembled WGS sequence"/>
</dbReference>
<organism evidence="3 4">
    <name type="scientific">Dentiscutata erythropus</name>
    <dbReference type="NCBI Taxonomy" id="1348616"/>
    <lineage>
        <taxon>Eukaryota</taxon>
        <taxon>Fungi</taxon>
        <taxon>Fungi incertae sedis</taxon>
        <taxon>Mucoromycota</taxon>
        <taxon>Glomeromycotina</taxon>
        <taxon>Glomeromycetes</taxon>
        <taxon>Diversisporales</taxon>
        <taxon>Gigasporaceae</taxon>
        <taxon>Dentiscutata</taxon>
    </lineage>
</organism>
<dbReference type="Pfam" id="PF00505">
    <property type="entry name" value="HMG_box"/>
    <property type="match status" value="1"/>
</dbReference>
<evidence type="ECO:0000259" key="2">
    <source>
        <dbReference type="PROSITE" id="PS50118"/>
    </source>
</evidence>
<evidence type="ECO:0000313" key="4">
    <source>
        <dbReference type="Proteomes" id="UP000789405"/>
    </source>
</evidence>
<feature type="DNA-binding region" description="HMG box" evidence="1">
    <location>
        <begin position="1"/>
        <end position="46"/>
    </location>
</feature>
<dbReference type="AlphaFoldDB" id="A0A9N9JUN8"/>
<dbReference type="EMBL" id="CAJVPY010029612">
    <property type="protein sequence ID" value="CAG8794376.1"/>
    <property type="molecule type" value="Genomic_DNA"/>
</dbReference>
<dbReference type="GO" id="GO:0003677">
    <property type="term" value="F:DNA binding"/>
    <property type="evidence" value="ECO:0007669"/>
    <property type="project" value="UniProtKB-UniRule"/>
</dbReference>
<keyword evidence="1" id="KW-0238">DNA-binding</keyword>
<dbReference type="InterPro" id="IPR009071">
    <property type="entry name" value="HMG_box_dom"/>
</dbReference>
<feature type="non-terminal residue" evidence="3">
    <location>
        <position position="1"/>
    </location>
</feature>
<feature type="domain" description="HMG box" evidence="2">
    <location>
        <begin position="1"/>
        <end position="46"/>
    </location>
</feature>
<gene>
    <name evidence="3" type="ORF">DERYTH_LOCUS22055</name>
</gene>
<accession>A0A9N9JUN8</accession>
<evidence type="ECO:0000256" key="1">
    <source>
        <dbReference type="PROSITE-ProRule" id="PRU00267"/>
    </source>
</evidence>
<dbReference type="InterPro" id="IPR036910">
    <property type="entry name" value="HMG_box_dom_sf"/>
</dbReference>
<keyword evidence="1" id="KW-0539">Nucleus</keyword>
<protein>
    <submittedName>
        <fullName evidence="3">1286_t:CDS:1</fullName>
    </submittedName>
</protein>
<proteinExistence type="predicted"/>
<sequence>IRIKATNLSSIVGKIWQEMTYEEKHPYRLIKQREKERYQQDRKITEKDFRYESVPNIREPLREIEPKENIIEEEIAPTINQIYYYSNPYTDQIYMTNDHVNYYLVPTQSQ</sequence>
<dbReference type="GO" id="GO:0005634">
    <property type="term" value="C:nucleus"/>
    <property type="evidence" value="ECO:0007669"/>
    <property type="project" value="UniProtKB-UniRule"/>
</dbReference>
<name>A0A9N9JUN8_9GLOM</name>
<dbReference type="SUPFAM" id="SSF47095">
    <property type="entry name" value="HMG-box"/>
    <property type="match status" value="1"/>
</dbReference>
<evidence type="ECO:0000313" key="3">
    <source>
        <dbReference type="EMBL" id="CAG8794376.1"/>
    </source>
</evidence>
<dbReference type="OrthoDB" id="6247875at2759"/>
<reference evidence="3" key="1">
    <citation type="submission" date="2021-06" db="EMBL/GenBank/DDBJ databases">
        <authorList>
            <person name="Kallberg Y."/>
            <person name="Tangrot J."/>
            <person name="Rosling A."/>
        </authorList>
    </citation>
    <scope>NUCLEOTIDE SEQUENCE</scope>
    <source>
        <strain evidence="3">MA453B</strain>
    </source>
</reference>
<comment type="caution">
    <text evidence="3">The sequence shown here is derived from an EMBL/GenBank/DDBJ whole genome shotgun (WGS) entry which is preliminary data.</text>
</comment>
<dbReference type="Gene3D" id="1.10.30.10">
    <property type="entry name" value="High mobility group box domain"/>
    <property type="match status" value="1"/>
</dbReference>
<dbReference type="PROSITE" id="PS50118">
    <property type="entry name" value="HMG_BOX_2"/>
    <property type="match status" value="1"/>
</dbReference>